<accession>A0A5C6D871</accession>
<feature type="transmembrane region" description="Helical" evidence="2">
    <location>
        <begin position="41"/>
        <end position="63"/>
    </location>
</feature>
<keyword evidence="5" id="KW-1185">Reference proteome</keyword>
<name>A0A5C6D871_9BACT</name>
<dbReference type="Proteomes" id="UP000319143">
    <property type="component" value="Unassembled WGS sequence"/>
</dbReference>
<dbReference type="EMBL" id="SJPV01000014">
    <property type="protein sequence ID" value="TWU31941.1"/>
    <property type="molecule type" value="Genomic_DNA"/>
</dbReference>
<feature type="transmembrane region" description="Helical" evidence="2">
    <location>
        <begin position="533"/>
        <end position="555"/>
    </location>
</feature>
<keyword evidence="2" id="KW-0472">Membrane</keyword>
<evidence type="ECO:0000256" key="1">
    <source>
        <dbReference type="SAM" id="MobiDB-lite"/>
    </source>
</evidence>
<comment type="caution">
    <text evidence="4">The sequence shown here is derived from an EMBL/GenBank/DDBJ whole genome shotgun (WGS) entry which is preliminary data.</text>
</comment>
<feature type="domain" description="Type VI secretion system component TssM1 N-terminal" evidence="3">
    <location>
        <begin position="303"/>
        <end position="389"/>
    </location>
</feature>
<dbReference type="OrthoDB" id="275567at2"/>
<evidence type="ECO:0000256" key="2">
    <source>
        <dbReference type="SAM" id="Phobius"/>
    </source>
</evidence>
<sequence>MHALRSFIDLILYPFRMLARIPSNVISSPKRMLGLPLPVRVALLLFVSLLTIAIVRWVLYWFMPSRMQGEVFFDGEFFAILLLVFIIPCTVWYTLKLWLEGEPSPYPEIDRVWKEAVKAMGVQSINPSETPIFLVLGPGDVVSATAFMSASNSKFSVHVPSGPGPLHVFANPQSIYVVCTECCCLGHLLSEGGMLAAATGGVPAAAGPAKPAYDPARTLQVGSVTSDPYAEPQLGGDSSDPVTPFSVPGAANLQPPSSGGGGGANDGIRGTMMVGMPGAEGPALQGKPSATPRLAISQSSEASALLAYLCRCIRRVRDPMCPINGVLVTTPFHLLADGTGEAVTQLQTAIKADLATIRGAARVRCSVTHIVDAMEEESGFRELVRRVGTGRAATQRFGKGFGLWNPAKVDQLDAVVKHACGAFEDWSYLLFREEDGLSKRGNRHLYGLLCRIRSNFLPRLTHLIQSSYGLDPGATALSSREPLLFSGCYFVASGQTPDRQAFLASVFRKSREEEEELEWGSEAMNEEQRMQGIVKVLSILNGMLIAAMIALLIFWKLKPT</sequence>
<gene>
    <name evidence="4" type="ORF">Poly41_58290</name>
</gene>
<evidence type="ECO:0000313" key="4">
    <source>
        <dbReference type="EMBL" id="TWU31941.1"/>
    </source>
</evidence>
<reference evidence="4 5" key="1">
    <citation type="submission" date="2019-02" db="EMBL/GenBank/DDBJ databases">
        <title>Deep-cultivation of Planctomycetes and their phenomic and genomic characterization uncovers novel biology.</title>
        <authorList>
            <person name="Wiegand S."/>
            <person name="Jogler M."/>
            <person name="Boedeker C."/>
            <person name="Pinto D."/>
            <person name="Vollmers J."/>
            <person name="Rivas-Marin E."/>
            <person name="Kohn T."/>
            <person name="Peeters S.H."/>
            <person name="Heuer A."/>
            <person name="Rast P."/>
            <person name="Oberbeckmann S."/>
            <person name="Bunk B."/>
            <person name="Jeske O."/>
            <person name="Meyerdierks A."/>
            <person name="Storesund J.E."/>
            <person name="Kallscheuer N."/>
            <person name="Luecker S."/>
            <person name="Lage O.M."/>
            <person name="Pohl T."/>
            <person name="Merkel B.J."/>
            <person name="Hornburger P."/>
            <person name="Mueller R.-W."/>
            <person name="Bruemmer F."/>
            <person name="Labrenz M."/>
            <person name="Spormann A.M."/>
            <person name="Op Den Camp H."/>
            <person name="Overmann J."/>
            <person name="Amann R."/>
            <person name="Jetten M.S.M."/>
            <person name="Mascher T."/>
            <person name="Medema M.H."/>
            <person name="Devos D.P."/>
            <person name="Kaster A.-K."/>
            <person name="Ovreas L."/>
            <person name="Rohde M."/>
            <person name="Galperin M.Y."/>
            <person name="Jogler C."/>
        </authorList>
    </citation>
    <scope>NUCLEOTIDE SEQUENCE [LARGE SCALE GENOMIC DNA]</scope>
    <source>
        <strain evidence="4 5">Poly41</strain>
    </source>
</reference>
<feature type="transmembrane region" description="Helical" evidence="2">
    <location>
        <begin position="75"/>
        <end position="95"/>
    </location>
</feature>
<evidence type="ECO:0000259" key="3">
    <source>
        <dbReference type="Pfam" id="PF14331"/>
    </source>
</evidence>
<keyword evidence="2" id="KW-1133">Transmembrane helix</keyword>
<proteinExistence type="predicted"/>
<dbReference type="InterPro" id="IPR025743">
    <property type="entry name" value="TssM1_N"/>
</dbReference>
<feature type="region of interest" description="Disordered" evidence="1">
    <location>
        <begin position="226"/>
        <end position="266"/>
    </location>
</feature>
<dbReference type="Pfam" id="PF14331">
    <property type="entry name" value="IcmF-related_N"/>
    <property type="match status" value="1"/>
</dbReference>
<evidence type="ECO:0000313" key="5">
    <source>
        <dbReference type="Proteomes" id="UP000319143"/>
    </source>
</evidence>
<dbReference type="RefSeq" id="WP_146530587.1">
    <property type="nucleotide sequence ID" value="NZ_SJPV01000014.1"/>
</dbReference>
<organism evidence="4 5">
    <name type="scientific">Novipirellula artificiosorum</name>
    <dbReference type="NCBI Taxonomy" id="2528016"/>
    <lineage>
        <taxon>Bacteria</taxon>
        <taxon>Pseudomonadati</taxon>
        <taxon>Planctomycetota</taxon>
        <taxon>Planctomycetia</taxon>
        <taxon>Pirellulales</taxon>
        <taxon>Pirellulaceae</taxon>
        <taxon>Novipirellula</taxon>
    </lineage>
</organism>
<keyword evidence="2" id="KW-0812">Transmembrane</keyword>
<protein>
    <recommendedName>
        <fullName evidence="3">Type VI secretion system component TssM1 N-terminal domain-containing protein</fullName>
    </recommendedName>
</protein>
<dbReference type="AlphaFoldDB" id="A0A5C6D871"/>